<accession>A0A2P2J0Q7</accession>
<proteinExistence type="predicted"/>
<protein>
    <submittedName>
        <fullName evidence="1">Uncharacterized protein</fullName>
    </submittedName>
</protein>
<evidence type="ECO:0000313" key="1">
    <source>
        <dbReference type="EMBL" id="MBW87031.1"/>
    </source>
</evidence>
<reference evidence="1" key="1">
    <citation type="submission" date="2018-02" db="EMBL/GenBank/DDBJ databases">
        <title>Rhizophora mucronata_Transcriptome.</title>
        <authorList>
            <person name="Meera S.P."/>
            <person name="Sreeshan A."/>
            <person name="Augustine A."/>
        </authorList>
    </citation>
    <scope>NUCLEOTIDE SEQUENCE</scope>
    <source>
        <tissue evidence="1">Leaf</tissue>
    </source>
</reference>
<dbReference type="AlphaFoldDB" id="A0A2P2J0Q7"/>
<organism evidence="1">
    <name type="scientific">Rhizophora mucronata</name>
    <name type="common">Asiatic mangrove</name>
    <dbReference type="NCBI Taxonomy" id="61149"/>
    <lineage>
        <taxon>Eukaryota</taxon>
        <taxon>Viridiplantae</taxon>
        <taxon>Streptophyta</taxon>
        <taxon>Embryophyta</taxon>
        <taxon>Tracheophyta</taxon>
        <taxon>Spermatophyta</taxon>
        <taxon>Magnoliopsida</taxon>
        <taxon>eudicotyledons</taxon>
        <taxon>Gunneridae</taxon>
        <taxon>Pentapetalae</taxon>
        <taxon>rosids</taxon>
        <taxon>fabids</taxon>
        <taxon>Malpighiales</taxon>
        <taxon>Rhizophoraceae</taxon>
        <taxon>Rhizophora</taxon>
    </lineage>
</organism>
<sequence>MSPSKLQNVKSVVNQNKILMNKLFIKKRNAAMHKAFTL</sequence>
<dbReference type="EMBL" id="GGEC01006548">
    <property type="protein sequence ID" value="MBW87031.1"/>
    <property type="molecule type" value="Transcribed_RNA"/>
</dbReference>
<name>A0A2P2J0Q7_RHIMU</name>